<evidence type="ECO:0000313" key="2">
    <source>
        <dbReference type="EMBL" id="KAK7586125.1"/>
    </source>
</evidence>
<dbReference type="AlphaFoldDB" id="A0AAN9TE36"/>
<feature type="region of interest" description="Disordered" evidence="1">
    <location>
        <begin position="111"/>
        <end position="167"/>
    </location>
</feature>
<evidence type="ECO:0000256" key="1">
    <source>
        <dbReference type="SAM" id="MobiDB-lite"/>
    </source>
</evidence>
<reference evidence="2 3" key="1">
    <citation type="submission" date="2024-03" db="EMBL/GenBank/DDBJ databases">
        <title>Adaptation during the transition from Ophiocordyceps entomopathogen to insect associate is accompanied by gene loss and intensified selection.</title>
        <authorList>
            <person name="Ward C.M."/>
            <person name="Onetto C.A."/>
            <person name="Borneman A.R."/>
        </authorList>
    </citation>
    <scope>NUCLEOTIDE SEQUENCE [LARGE SCALE GENOMIC DNA]</scope>
    <source>
        <strain evidence="2">AWRI1</strain>
        <tissue evidence="2">Single Adult Female</tissue>
    </source>
</reference>
<evidence type="ECO:0000313" key="3">
    <source>
        <dbReference type="Proteomes" id="UP001367676"/>
    </source>
</evidence>
<proteinExistence type="predicted"/>
<dbReference type="EMBL" id="JBBCAQ010000027">
    <property type="protein sequence ID" value="KAK7586125.1"/>
    <property type="molecule type" value="Genomic_DNA"/>
</dbReference>
<comment type="caution">
    <text evidence="2">The sequence shown here is derived from an EMBL/GenBank/DDBJ whole genome shotgun (WGS) entry which is preliminary data.</text>
</comment>
<feature type="region of interest" description="Disordered" evidence="1">
    <location>
        <begin position="62"/>
        <end position="84"/>
    </location>
</feature>
<evidence type="ECO:0008006" key="4">
    <source>
        <dbReference type="Google" id="ProtNLM"/>
    </source>
</evidence>
<accession>A0AAN9TE36</accession>
<sequence length="497" mass="56991">MDFYELFKCPEKLTEFIHKTDEIHKQQEDIFSGLVAGIESKLQDLIDDKHQKQDEFAVPEIPKLKKDTKDKRESRAAKKMLSVSEKSINPSETIIISKADDDPFRRSARIASKSKLNKESIQVPPANIRSPPSKNNSIQTLSTLPSPSLPPLKIRRTNDTEPPQKTSLKLLDDTMCTADMKQPLGSSTPTDVLDNKENMNDLPDLISNVDVPIDDKEPKTPVSEFNRQIKGESVKKRVEEFEKRYQAASASKLPIRTPEKKQIPPLSKIKNKTANDSIDSKAKIFVEKEPSIAKGRTTRNNSKVLREQSANIKSIKDKGEDALKKKEVIMKASAEEMKRKREERSRKVAARREAAEKEKLEIALKMEKEKEEKLKQIQKQKDEKLKLELQKKKLVTNSKSESSEYAIDHVLDGASSDEEEKPKNPIPAWALKENRRQQLKIQTWVGKEKIVYPWFFNKNLKYPKLEELFSADVKMRPRTSSAFWNTKVTFDESFPIV</sequence>
<keyword evidence="3" id="KW-1185">Reference proteome</keyword>
<gene>
    <name evidence="2" type="ORF">V9T40_004001</name>
</gene>
<feature type="region of interest" description="Disordered" evidence="1">
    <location>
        <begin position="247"/>
        <end position="274"/>
    </location>
</feature>
<organism evidence="2 3">
    <name type="scientific">Parthenolecanium corni</name>
    <dbReference type="NCBI Taxonomy" id="536013"/>
    <lineage>
        <taxon>Eukaryota</taxon>
        <taxon>Metazoa</taxon>
        <taxon>Ecdysozoa</taxon>
        <taxon>Arthropoda</taxon>
        <taxon>Hexapoda</taxon>
        <taxon>Insecta</taxon>
        <taxon>Pterygota</taxon>
        <taxon>Neoptera</taxon>
        <taxon>Paraneoptera</taxon>
        <taxon>Hemiptera</taxon>
        <taxon>Sternorrhyncha</taxon>
        <taxon>Coccoidea</taxon>
        <taxon>Coccidae</taxon>
        <taxon>Parthenolecanium</taxon>
    </lineage>
</organism>
<dbReference type="Proteomes" id="UP001367676">
    <property type="component" value="Unassembled WGS sequence"/>
</dbReference>
<feature type="compositionally biased region" description="Basic and acidic residues" evidence="1">
    <location>
        <begin position="62"/>
        <end position="76"/>
    </location>
</feature>
<protein>
    <recommendedName>
        <fullName evidence="4">Inner centromere protein ARK-binding domain-containing protein</fullName>
    </recommendedName>
</protein>
<name>A0AAN9TE36_9HEMI</name>
<feature type="compositionally biased region" description="Polar residues" evidence="1">
    <location>
        <begin position="130"/>
        <end position="139"/>
    </location>
</feature>
<feature type="region of interest" description="Disordered" evidence="1">
    <location>
        <begin position="334"/>
        <end position="354"/>
    </location>
</feature>